<evidence type="ECO:0000313" key="1">
    <source>
        <dbReference type="EMBL" id="JAD50924.1"/>
    </source>
</evidence>
<name>A0A0A9AGW0_ARUDO</name>
<sequence length="23" mass="2731">MIIHCKYSAKWFKYLPQGYLVAA</sequence>
<dbReference type="EMBL" id="GBRH01246971">
    <property type="protein sequence ID" value="JAD50924.1"/>
    <property type="molecule type" value="Transcribed_RNA"/>
</dbReference>
<protein>
    <submittedName>
        <fullName evidence="1">Uncharacterized protein</fullName>
    </submittedName>
</protein>
<dbReference type="AlphaFoldDB" id="A0A0A9AGW0"/>
<accession>A0A0A9AGW0</accession>
<proteinExistence type="predicted"/>
<reference evidence="1" key="1">
    <citation type="submission" date="2014-09" db="EMBL/GenBank/DDBJ databases">
        <authorList>
            <person name="Magalhaes I.L.F."/>
            <person name="Oliveira U."/>
            <person name="Santos F.R."/>
            <person name="Vidigal T.H.D.A."/>
            <person name="Brescovit A.D."/>
            <person name="Santos A.J."/>
        </authorList>
    </citation>
    <scope>NUCLEOTIDE SEQUENCE</scope>
    <source>
        <tissue evidence="1">Shoot tissue taken approximately 20 cm above the soil surface</tissue>
    </source>
</reference>
<reference evidence="1" key="2">
    <citation type="journal article" date="2015" name="Data Brief">
        <title>Shoot transcriptome of the giant reed, Arundo donax.</title>
        <authorList>
            <person name="Barrero R.A."/>
            <person name="Guerrero F.D."/>
            <person name="Moolhuijzen P."/>
            <person name="Goolsby J.A."/>
            <person name="Tidwell J."/>
            <person name="Bellgard S.E."/>
            <person name="Bellgard M.I."/>
        </authorList>
    </citation>
    <scope>NUCLEOTIDE SEQUENCE</scope>
    <source>
        <tissue evidence="1">Shoot tissue taken approximately 20 cm above the soil surface</tissue>
    </source>
</reference>
<organism evidence="1">
    <name type="scientific">Arundo donax</name>
    <name type="common">Giant reed</name>
    <name type="synonym">Donax arundinaceus</name>
    <dbReference type="NCBI Taxonomy" id="35708"/>
    <lineage>
        <taxon>Eukaryota</taxon>
        <taxon>Viridiplantae</taxon>
        <taxon>Streptophyta</taxon>
        <taxon>Embryophyta</taxon>
        <taxon>Tracheophyta</taxon>
        <taxon>Spermatophyta</taxon>
        <taxon>Magnoliopsida</taxon>
        <taxon>Liliopsida</taxon>
        <taxon>Poales</taxon>
        <taxon>Poaceae</taxon>
        <taxon>PACMAD clade</taxon>
        <taxon>Arundinoideae</taxon>
        <taxon>Arundineae</taxon>
        <taxon>Arundo</taxon>
    </lineage>
</organism>